<gene>
    <name evidence="1" type="ORF">BXP70_28450</name>
</gene>
<dbReference type="EMBL" id="MTSE01000061">
    <property type="protein sequence ID" value="OUJ67860.1"/>
    <property type="molecule type" value="Genomic_DNA"/>
</dbReference>
<proteinExistence type="predicted"/>
<comment type="caution">
    <text evidence="1">The sequence shown here is derived from an EMBL/GenBank/DDBJ whole genome shotgun (WGS) entry which is preliminary data.</text>
</comment>
<evidence type="ECO:0000313" key="2">
    <source>
        <dbReference type="Proteomes" id="UP000194873"/>
    </source>
</evidence>
<dbReference type="Proteomes" id="UP000194873">
    <property type="component" value="Unassembled WGS sequence"/>
</dbReference>
<organism evidence="1 2">
    <name type="scientific">Hymenobacter crusticola</name>
    <dbReference type="NCBI Taxonomy" id="1770526"/>
    <lineage>
        <taxon>Bacteria</taxon>
        <taxon>Pseudomonadati</taxon>
        <taxon>Bacteroidota</taxon>
        <taxon>Cytophagia</taxon>
        <taxon>Cytophagales</taxon>
        <taxon>Hymenobacteraceae</taxon>
        <taxon>Hymenobacter</taxon>
    </lineage>
</organism>
<keyword evidence="2" id="KW-1185">Reference proteome</keyword>
<reference evidence="1 2" key="1">
    <citation type="submission" date="2017-01" db="EMBL/GenBank/DDBJ databases">
        <title>A new Hymenobacter.</title>
        <authorList>
            <person name="Liang Y."/>
            <person name="Feng F."/>
        </authorList>
    </citation>
    <scope>NUCLEOTIDE SEQUENCE [LARGE SCALE GENOMIC DNA]</scope>
    <source>
        <strain evidence="1">MIMBbqt21</strain>
    </source>
</reference>
<accession>A0A243W519</accession>
<name>A0A243W519_9BACT</name>
<protein>
    <submittedName>
        <fullName evidence="1">Uncharacterized protein</fullName>
    </submittedName>
</protein>
<sequence length="108" mass="12411">MPADLRAMLETLRLQLLSLSVTAPYYYSRLLRITQQLDYVVQAWPAEDWPVRQPSESLSRRQIHGLVLTRQQFLEQVAEVETRVLNAEQPPGSYAGHQHLLDLLLCLG</sequence>
<dbReference type="AlphaFoldDB" id="A0A243W519"/>
<evidence type="ECO:0000313" key="1">
    <source>
        <dbReference type="EMBL" id="OUJ67860.1"/>
    </source>
</evidence>
<dbReference type="RefSeq" id="WP_086597500.1">
    <property type="nucleotide sequence ID" value="NZ_MTSE01000061.1"/>
</dbReference>